<name>A0A5B8MWJ3_9CHLO</name>
<dbReference type="Gene3D" id="1.10.510.10">
    <property type="entry name" value="Transferase(Phosphotransferase) domain 1"/>
    <property type="match status" value="1"/>
</dbReference>
<comment type="similarity">
    <text evidence="1">Belongs to the protein kinase superfamily. ADCK protein kinase family.</text>
</comment>
<proteinExistence type="inferred from homology"/>
<evidence type="ECO:0000256" key="1">
    <source>
        <dbReference type="ARBA" id="ARBA00009670"/>
    </source>
</evidence>
<dbReference type="OrthoDB" id="427480at2759"/>
<reference evidence="4 5" key="1">
    <citation type="submission" date="2018-07" db="EMBL/GenBank/DDBJ databases">
        <title>The complete nuclear genome of the prasinophyte Chloropicon primus (CCMP1205).</title>
        <authorList>
            <person name="Pombert J.-F."/>
            <person name="Otis C."/>
            <person name="Turmel M."/>
            <person name="Lemieux C."/>
        </authorList>
    </citation>
    <scope>NUCLEOTIDE SEQUENCE [LARGE SCALE GENOMIC DNA]</scope>
    <source>
        <strain evidence="4 5">CCMP1205</strain>
    </source>
</reference>
<dbReference type="STRING" id="1764295.A0A5B8MWJ3"/>
<gene>
    <name evidence="4" type="ORF">A3770_11p64400</name>
</gene>
<dbReference type="CDD" id="cd05121">
    <property type="entry name" value="ABC1_ADCK3-like"/>
    <property type="match status" value="1"/>
</dbReference>
<feature type="compositionally biased region" description="Low complexity" evidence="2">
    <location>
        <begin position="38"/>
        <end position="51"/>
    </location>
</feature>
<keyword evidence="4" id="KW-0418">Kinase</keyword>
<feature type="compositionally biased region" description="Low complexity" evidence="2">
    <location>
        <begin position="59"/>
        <end position="69"/>
    </location>
</feature>
<keyword evidence="4" id="KW-0808">Transferase</keyword>
<evidence type="ECO:0000313" key="4">
    <source>
        <dbReference type="EMBL" id="QDZ23922.1"/>
    </source>
</evidence>
<feature type="region of interest" description="Disordered" evidence="2">
    <location>
        <begin position="37"/>
        <end position="69"/>
    </location>
</feature>
<feature type="domain" description="Protein kinase" evidence="3">
    <location>
        <begin position="255"/>
        <end position="588"/>
    </location>
</feature>
<dbReference type="PROSITE" id="PS50011">
    <property type="entry name" value="PROTEIN_KINASE_DOM"/>
    <property type="match status" value="1"/>
</dbReference>
<dbReference type="InterPro" id="IPR011009">
    <property type="entry name" value="Kinase-like_dom_sf"/>
</dbReference>
<dbReference type="EMBL" id="CP031044">
    <property type="protein sequence ID" value="QDZ23922.1"/>
    <property type="molecule type" value="Genomic_DNA"/>
</dbReference>
<dbReference type="InterPro" id="IPR000719">
    <property type="entry name" value="Prot_kinase_dom"/>
</dbReference>
<accession>A0A5B8MWJ3</accession>
<sequence length="815" mass="89775">MRPGRTCSATVVTRQLSSSCGMMRWTRTRPALLGRSKAATTTTTRVRARTTTRGDDEVGTTTTTTTTTTSTRNLGLPFSTGAALEGVTKTVIEASKGTEDVRIDGPEAAGKTLVYIDETREGVIDREDGLPAVYDRMAIQKYWDGRPGELRKRWGEFVRLNVPFLTRVGGILLSGNTLQSESGALSKQAREIMETLGPTYIKMGQMLSVRPDILPEEAREELAVLQDSVKPFSASTASEVVERSLGLPISEVFSEFSEKPVAAASLAQVHRATLKSTGQVVAVKVQRPNIIETVSKDLYVLRRAAEVYQSIMDRFAPQQRTSYVALLNEWAVGFYTELDFMNEAANQIKMRNMLEESNVKDVYIPEVFTDYCSRYVLVTEWVDGKKLTECDPEEVRELVAIGQECFLTQLLQLGFFHCDPHPGNLMKLSDPAKGKLALIDFGLMASLSQEEMDTLVSSIVHLSNKDYQKLTEDFVELGILPTDCDRQKVLPLMDKALSPFIKGGGATKYKDEIMKTYEGAGGLQSMTSDFVTVMNDIPFSIPPYFALLGRAVATLEGIALIGNPNYRIVMESYPFVSRKLLSDDRPAFQQALTEILYSKDQTLKSQRLAVLLNSAQGIVAETDSFVDLDAIPENSMNTVESVQFFFGEEAFGLRNTLQPEITNAADFLLRQAIRRVSTQVEIAAPRLPFLPPPESVPVPFVTFGANGMPQPALLPLSKATAILAPPLTQDEEIYALSMLDLANDLSGLDVKGLFMDPFETVRALVSGGRLDGALFGNDLLSLELQGEDRARAEAFATEILNQLSERYTARLTGVV</sequence>
<dbReference type="GO" id="GO:0005524">
    <property type="term" value="F:ATP binding"/>
    <property type="evidence" value="ECO:0007669"/>
    <property type="project" value="InterPro"/>
</dbReference>
<evidence type="ECO:0000256" key="2">
    <source>
        <dbReference type="SAM" id="MobiDB-lite"/>
    </source>
</evidence>
<evidence type="ECO:0000259" key="3">
    <source>
        <dbReference type="PROSITE" id="PS50011"/>
    </source>
</evidence>
<dbReference type="InterPro" id="IPR004147">
    <property type="entry name" value="ABC1_dom"/>
</dbReference>
<dbReference type="PANTHER" id="PTHR10566:SF121">
    <property type="entry name" value="PROTEIN KINASE DOMAIN-CONTAINING PROTEIN"/>
    <property type="match status" value="1"/>
</dbReference>
<protein>
    <submittedName>
        <fullName evidence="4">Putative UbiB-like protein kinase</fullName>
    </submittedName>
</protein>
<dbReference type="Proteomes" id="UP000316726">
    <property type="component" value="Chromosome 11"/>
</dbReference>
<organism evidence="4 5">
    <name type="scientific">Chloropicon primus</name>
    <dbReference type="NCBI Taxonomy" id="1764295"/>
    <lineage>
        <taxon>Eukaryota</taxon>
        <taxon>Viridiplantae</taxon>
        <taxon>Chlorophyta</taxon>
        <taxon>Chloropicophyceae</taxon>
        <taxon>Chloropicales</taxon>
        <taxon>Chloropicaceae</taxon>
        <taxon>Chloropicon</taxon>
    </lineage>
</organism>
<keyword evidence="5" id="KW-1185">Reference proteome</keyword>
<evidence type="ECO:0000313" key="5">
    <source>
        <dbReference type="Proteomes" id="UP000316726"/>
    </source>
</evidence>
<dbReference type="AlphaFoldDB" id="A0A5B8MWJ3"/>
<dbReference type="Pfam" id="PF03109">
    <property type="entry name" value="ABC1"/>
    <property type="match status" value="1"/>
</dbReference>
<dbReference type="SUPFAM" id="SSF56112">
    <property type="entry name" value="Protein kinase-like (PK-like)"/>
    <property type="match status" value="1"/>
</dbReference>
<dbReference type="PANTHER" id="PTHR10566">
    <property type="entry name" value="CHAPERONE-ACTIVITY OF BC1 COMPLEX CABC1 -RELATED"/>
    <property type="match status" value="1"/>
</dbReference>
<dbReference type="GO" id="GO:0004672">
    <property type="term" value="F:protein kinase activity"/>
    <property type="evidence" value="ECO:0007669"/>
    <property type="project" value="InterPro"/>
</dbReference>
<dbReference type="InterPro" id="IPR050154">
    <property type="entry name" value="UbiB_kinase"/>
</dbReference>